<evidence type="ECO:0000256" key="3">
    <source>
        <dbReference type="ARBA" id="ARBA00022989"/>
    </source>
</evidence>
<keyword evidence="6" id="KW-0406">Ion transport</keyword>
<name>A0A0N4V6C4_ENTVE</name>
<keyword evidence="3 6" id="KW-1133">Transmembrane helix</keyword>
<comment type="function">
    <text evidence="6">Forms chloride channels.</text>
</comment>
<keyword evidence="6" id="KW-0813">Transport</keyword>
<dbReference type="Proteomes" id="UP000274131">
    <property type="component" value="Unassembled WGS sequence"/>
</dbReference>
<dbReference type="InterPro" id="IPR000615">
    <property type="entry name" value="Bestrophin"/>
</dbReference>
<dbReference type="GO" id="GO:0034707">
    <property type="term" value="C:chloride channel complex"/>
    <property type="evidence" value="ECO:0007669"/>
    <property type="project" value="UniProtKB-KW"/>
</dbReference>
<dbReference type="Pfam" id="PF01062">
    <property type="entry name" value="Bestrophin"/>
    <property type="match status" value="1"/>
</dbReference>
<reference evidence="9" key="1">
    <citation type="submission" date="2017-02" db="UniProtKB">
        <authorList>
            <consortium name="WormBaseParasite"/>
        </authorList>
    </citation>
    <scope>IDENTIFICATION</scope>
</reference>
<dbReference type="InterPro" id="IPR021134">
    <property type="entry name" value="Bestrophin-like"/>
</dbReference>
<evidence type="ECO:0000313" key="7">
    <source>
        <dbReference type="EMBL" id="VDD90665.1"/>
    </source>
</evidence>
<dbReference type="AlphaFoldDB" id="A0A0N4V6C4"/>
<evidence type="ECO:0000256" key="4">
    <source>
        <dbReference type="ARBA" id="ARBA00023136"/>
    </source>
</evidence>
<gene>
    <name evidence="7" type="ORF">EVEC_LOCUS5416</name>
</gene>
<protein>
    <recommendedName>
        <fullName evidence="6">Bestrophin homolog</fullName>
    </recommendedName>
</protein>
<feature type="transmembrane region" description="Helical" evidence="6">
    <location>
        <begin position="46"/>
        <end position="65"/>
    </location>
</feature>
<evidence type="ECO:0000256" key="5">
    <source>
        <dbReference type="ARBA" id="ARBA00034769"/>
    </source>
</evidence>
<dbReference type="GO" id="GO:0005886">
    <property type="term" value="C:plasma membrane"/>
    <property type="evidence" value="ECO:0007669"/>
    <property type="project" value="UniProtKB-SubCell"/>
</dbReference>
<keyword evidence="6" id="KW-1003">Cell membrane</keyword>
<evidence type="ECO:0000256" key="1">
    <source>
        <dbReference type="ARBA" id="ARBA00004370"/>
    </source>
</evidence>
<reference evidence="7 8" key="2">
    <citation type="submission" date="2018-10" db="EMBL/GenBank/DDBJ databases">
        <authorList>
            <consortium name="Pathogen Informatics"/>
        </authorList>
    </citation>
    <scope>NUCLEOTIDE SEQUENCE [LARGE SCALE GENOMIC DNA]</scope>
</reference>
<dbReference type="PANTHER" id="PTHR10736">
    <property type="entry name" value="BESTROPHIN"/>
    <property type="match status" value="1"/>
</dbReference>
<keyword evidence="4 6" id="KW-0472">Membrane</keyword>
<keyword evidence="8" id="KW-1185">Reference proteome</keyword>
<proteinExistence type="inferred from homology"/>
<organism evidence="9">
    <name type="scientific">Enterobius vermicularis</name>
    <name type="common">Human pinworm</name>
    <dbReference type="NCBI Taxonomy" id="51028"/>
    <lineage>
        <taxon>Eukaryota</taxon>
        <taxon>Metazoa</taxon>
        <taxon>Ecdysozoa</taxon>
        <taxon>Nematoda</taxon>
        <taxon>Chromadorea</taxon>
        <taxon>Rhabditida</taxon>
        <taxon>Spirurina</taxon>
        <taxon>Oxyuridomorpha</taxon>
        <taxon>Oxyuroidea</taxon>
        <taxon>Oxyuridae</taxon>
        <taxon>Enterobius</taxon>
    </lineage>
</organism>
<comment type="similarity">
    <text evidence="5 6">Belongs to the anion channel-forming bestrophin (TC 1.A.46) family. Calcium-sensitive chloride channel subfamily.</text>
</comment>
<keyword evidence="2 6" id="KW-0812">Transmembrane</keyword>
<keyword evidence="6" id="KW-0407">Ion channel</keyword>
<keyword evidence="6" id="KW-0869">Chloride channel</keyword>
<dbReference type="EMBL" id="UXUI01008157">
    <property type="protein sequence ID" value="VDD90665.1"/>
    <property type="molecule type" value="Genomic_DNA"/>
</dbReference>
<dbReference type="GO" id="GO:0005254">
    <property type="term" value="F:chloride channel activity"/>
    <property type="evidence" value="ECO:0007669"/>
    <property type="project" value="UniProtKB-KW"/>
</dbReference>
<comment type="subcellular location">
    <subcellularLocation>
        <location evidence="6">Cell membrane</location>
        <topology evidence="6">Multi-pass membrane protein</topology>
    </subcellularLocation>
    <subcellularLocation>
        <location evidence="1">Membrane</location>
    </subcellularLocation>
</comment>
<dbReference type="WBParaSite" id="EVEC_0000580501-mRNA-1">
    <property type="protein sequence ID" value="EVEC_0000580501-mRNA-1"/>
    <property type="gene ID" value="EVEC_0000580501"/>
</dbReference>
<evidence type="ECO:0000313" key="8">
    <source>
        <dbReference type="Proteomes" id="UP000274131"/>
    </source>
</evidence>
<keyword evidence="6" id="KW-0868">Chloride</keyword>
<dbReference type="OrthoDB" id="201595at2759"/>
<evidence type="ECO:0000256" key="2">
    <source>
        <dbReference type="ARBA" id="ARBA00022692"/>
    </source>
</evidence>
<evidence type="ECO:0000313" key="9">
    <source>
        <dbReference type="WBParaSite" id="EVEC_0000580501-mRNA-1"/>
    </source>
</evidence>
<comment type="caution">
    <text evidence="6">Lacks conserved residue(s) required for the propagation of feature annotation.</text>
</comment>
<accession>A0A0N4V6C4</accession>
<sequence length="392" mass="45762">MVIKHDIEEPSITCAMTISYQLDVSSASAIAFCRLLFRWKGSIWKIVFQELLIWMLLYLCISFFYRTDYFLSPQQKVNFEELAYYLNERLDYIPLTFILGFFVSSIISRWSEIFNNMGYVESQAIFVGNYVHGDDKETRLLRRAIARYMCLTQALVFRDISVRVRKRFPSYESLVKAGFATKEEKEKIESIKLKYDKYWAPTNWIYTLIFRARREGKISHDILASKLCDEIKSFRFNLQMLCNYDWVPLPLVYSQIDLYLPIMTIIQFFFFTGWVKVAQGLLNPFGTDDDDFECNYLLDKNLATSMCIVDDECGNPPDVVPDKFWFCGTTDTLYSDPSQTAQNHPLVGSAVSAKFVIACISCFRQVHLRKKSNFSKILKNKKASSTTKEFEE</sequence>
<dbReference type="PANTHER" id="PTHR10736:SF0">
    <property type="entry name" value="BESTROPHIN HOMOLOG"/>
    <property type="match status" value="1"/>
</dbReference>
<evidence type="ECO:0000256" key="6">
    <source>
        <dbReference type="RuleBase" id="RU363126"/>
    </source>
</evidence>